<dbReference type="Gene3D" id="1.10.10.60">
    <property type="entry name" value="Homeodomain-like"/>
    <property type="match status" value="2"/>
</dbReference>
<keyword evidence="10" id="KW-1185">Reference proteome</keyword>
<evidence type="ECO:0000259" key="7">
    <source>
        <dbReference type="PROSITE" id="PS50090"/>
    </source>
</evidence>
<dbReference type="InterPro" id="IPR051953">
    <property type="entry name" value="Plant_SW-associated_TFs"/>
</dbReference>
<keyword evidence="5" id="KW-0804">Transcription</keyword>
<evidence type="ECO:0000313" key="10">
    <source>
        <dbReference type="Proteomes" id="UP001470230"/>
    </source>
</evidence>
<name>A0ABR2JPG1_9EUKA</name>
<feature type="domain" description="Myb-like" evidence="7">
    <location>
        <begin position="1"/>
        <end position="51"/>
    </location>
</feature>
<feature type="domain" description="HTH myb-type" evidence="8">
    <location>
        <begin position="57"/>
        <end position="106"/>
    </location>
</feature>
<dbReference type="PROSITE" id="PS51294">
    <property type="entry name" value="HTH_MYB"/>
    <property type="match status" value="2"/>
</dbReference>
<keyword evidence="2" id="KW-0677">Repeat</keyword>
<dbReference type="EMBL" id="JAPFFF010000010">
    <property type="protein sequence ID" value="KAK8880651.1"/>
    <property type="molecule type" value="Genomic_DNA"/>
</dbReference>
<evidence type="ECO:0008006" key="11">
    <source>
        <dbReference type="Google" id="ProtNLM"/>
    </source>
</evidence>
<evidence type="ECO:0000256" key="6">
    <source>
        <dbReference type="ARBA" id="ARBA00023242"/>
    </source>
</evidence>
<accession>A0ABR2JPG1</accession>
<keyword evidence="4" id="KW-0238">DNA-binding</keyword>
<dbReference type="SMART" id="SM00717">
    <property type="entry name" value="SANT"/>
    <property type="match status" value="2"/>
</dbReference>
<keyword evidence="3" id="KW-0805">Transcription regulation</keyword>
<comment type="subcellular location">
    <subcellularLocation>
        <location evidence="1">Nucleus</location>
    </subcellularLocation>
</comment>
<protein>
    <recommendedName>
        <fullName evidence="11">Myb-like DNA-binding domain containing protein</fullName>
    </recommendedName>
</protein>
<dbReference type="Proteomes" id="UP001470230">
    <property type="component" value="Unassembled WGS sequence"/>
</dbReference>
<dbReference type="PROSITE" id="PS50090">
    <property type="entry name" value="MYB_LIKE"/>
    <property type="match status" value="2"/>
</dbReference>
<comment type="caution">
    <text evidence="9">The sequence shown here is derived from an EMBL/GenBank/DDBJ whole genome shotgun (WGS) entry which is preliminary data.</text>
</comment>
<reference evidence="9 10" key="1">
    <citation type="submission" date="2024-04" db="EMBL/GenBank/DDBJ databases">
        <title>Tritrichomonas musculus Genome.</title>
        <authorList>
            <person name="Alves-Ferreira E."/>
            <person name="Grigg M."/>
            <person name="Lorenzi H."/>
            <person name="Galac M."/>
        </authorList>
    </citation>
    <scope>NUCLEOTIDE SEQUENCE [LARGE SCALE GENOMIC DNA]</scope>
    <source>
        <strain evidence="9 10">EAF2021</strain>
    </source>
</reference>
<keyword evidence="6" id="KW-0539">Nucleus</keyword>
<gene>
    <name evidence="9" type="ORF">M9Y10_003334</name>
</gene>
<evidence type="ECO:0000313" key="9">
    <source>
        <dbReference type="EMBL" id="KAK8880651.1"/>
    </source>
</evidence>
<dbReference type="PANTHER" id="PTHR47997:SF75">
    <property type="entry name" value="MYB DOMAIN PROTEIN 55"/>
    <property type="match status" value="1"/>
</dbReference>
<dbReference type="InterPro" id="IPR009057">
    <property type="entry name" value="Homeodomain-like_sf"/>
</dbReference>
<dbReference type="Pfam" id="PF00249">
    <property type="entry name" value="Myb_DNA-binding"/>
    <property type="match status" value="2"/>
</dbReference>
<dbReference type="InterPro" id="IPR001005">
    <property type="entry name" value="SANT/Myb"/>
</dbReference>
<evidence type="ECO:0000256" key="3">
    <source>
        <dbReference type="ARBA" id="ARBA00023015"/>
    </source>
</evidence>
<proteinExistence type="predicted"/>
<evidence type="ECO:0000259" key="8">
    <source>
        <dbReference type="PROSITE" id="PS51294"/>
    </source>
</evidence>
<organism evidence="9 10">
    <name type="scientific">Tritrichomonas musculus</name>
    <dbReference type="NCBI Taxonomy" id="1915356"/>
    <lineage>
        <taxon>Eukaryota</taxon>
        <taxon>Metamonada</taxon>
        <taxon>Parabasalia</taxon>
        <taxon>Tritrichomonadida</taxon>
        <taxon>Tritrichomonadidae</taxon>
        <taxon>Tritrichomonas</taxon>
    </lineage>
</organism>
<feature type="domain" description="Myb-like" evidence="7">
    <location>
        <begin position="52"/>
        <end position="102"/>
    </location>
</feature>
<dbReference type="SUPFAM" id="SSF46689">
    <property type="entry name" value="Homeodomain-like"/>
    <property type="match status" value="1"/>
</dbReference>
<evidence type="ECO:0000256" key="4">
    <source>
        <dbReference type="ARBA" id="ARBA00023125"/>
    </source>
</evidence>
<feature type="domain" description="HTH myb-type" evidence="8">
    <location>
        <begin position="1"/>
        <end position="55"/>
    </location>
</feature>
<evidence type="ECO:0000256" key="5">
    <source>
        <dbReference type="ARBA" id="ARBA00023163"/>
    </source>
</evidence>
<dbReference type="PANTHER" id="PTHR47997">
    <property type="entry name" value="MYB DOMAIN PROTEIN 55"/>
    <property type="match status" value="1"/>
</dbReference>
<dbReference type="CDD" id="cd00167">
    <property type="entry name" value="SANT"/>
    <property type="match status" value="2"/>
</dbReference>
<dbReference type="InterPro" id="IPR017930">
    <property type="entry name" value="Myb_dom"/>
</dbReference>
<evidence type="ECO:0000256" key="2">
    <source>
        <dbReference type="ARBA" id="ARBA00022737"/>
    </source>
</evidence>
<sequence length="277" mass="32660">MSKAKRHPFTIQENNYIIELVKQIGEDWYAISEKLPGRTPKQIHDRYINYLRDGLIKAPWTNQEEQIVITMYQSIGAKWSKMIPYLPGRSGNDIKNRWYKHILKKYRVNSQDNNSFINNGQAQENNSYDCKFDFNSNNLVQMSEQRQNMTNLMAQKESINSAVFPNTRSYVLPIIKKDEIPELVLHHKFEQNKLQDYIKCNEENKSIFDDFSINSENIEQNQDFIGLINKVETKYNEEEEGFLGSELYSEFDSPISDTEFLYKSILTNIDSNNFDLF</sequence>
<evidence type="ECO:0000256" key="1">
    <source>
        <dbReference type="ARBA" id="ARBA00004123"/>
    </source>
</evidence>